<evidence type="ECO:0000256" key="4">
    <source>
        <dbReference type="ARBA" id="ARBA00023125"/>
    </source>
</evidence>
<dbReference type="InterPro" id="IPR050255">
    <property type="entry name" value="POU_domain_TF"/>
</dbReference>
<evidence type="ECO:0000256" key="6">
    <source>
        <dbReference type="ARBA" id="ARBA00023163"/>
    </source>
</evidence>
<feature type="domain" description="POU-specific" evidence="9">
    <location>
        <begin position="138"/>
        <end position="206"/>
    </location>
</feature>
<dbReference type="InterPro" id="IPR000327">
    <property type="entry name" value="POU_dom"/>
</dbReference>
<dbReference type="Gene3D" id="1.10.260.40">
    <property type="entry name" value="lambda repressor-like DNA-binding domains"/>
    <property type="match status" value="1"/>
</dbReference>
<dbReference type="InterPro" id="IPR013847">
    <property type="entry name" value="POU"/>
</dbReference>
<dbReference type="EMBL" id="HM853817">
    <property type="protein sequence ID" value="ADR03125.1"/>
    <property type="molecule type" value="mRNA"/>
</dbReference>
<evidence type="ECO:0000256" key="7">
    <source>
        <dbReference type="ARBA" id="ARBA00023242"/>
    </source>
</evidence>
<keyword evidence="3" id="KW-0805">Transcription regulation</keyword>
<dbReference type="SUPFAM" id="SSF47413">
    <property type="entry name" value="lambda repressor-like DNA-binding domains"/>
    <property type="match status" value="1"/>
</dbReference>
<dbReference type="Pfam" id="PF00157">
    <property type="entry name" value="Pou"/>
    <property type="match status" value="1"/>
</dbReference>
<comment type="subcellular location">
    <subcellularLocation>
        <location evidence="1">Nucleus</location>
    </subcellularLocation>
</comment>
<evidence type="ECO:0000259" key="9">
    <source>
        <dbReference type="PROSITE" id="PS51179"/>
    </source>
</evidence>
<accession>E5GB03</accession>
<dbReference type="PROSITE" id="PS51179">
    <property type="entry name" value="POU_3"/>
    <property type="match status" value="1"/>
</dbReference>
<keyword evidence="5 10" id="KW-0371">Homeobox</keyword>
<dbReference type="GO" id="GO:0000981">
    <property type="term" value="F:DNA-binding transcription factor activity, RNA polymerase II-specific"/>
    <property type="evidence" value="ECO:0007669"/>
    <property type="project" value="TreeGrafter"/>
</dbReference>
<reference evidence="10" key="1">
    <citation type="submission" date="2010-07" db="EMBL/GenBank/DDBJ databases">
        <title>Cloning and characterization of buffalo (Bubalus bubalis) POU class 5 homeobox 1 (POU5F1) gene from embryonic stem cell-like cells.</title>
        <authorList>
            <person name="Singh N."/>
            <person name="George A."/>
            <person name="Sharma R."/>
            <person name="Chauhan M.S."/>
            <person name="Singh D."/>
        </authorList>
    </citation>
    <scope>NUCLEOTIDE SEQUENCE</scope>
</reference>
<evidence type="ECO:0000256" key="5">
    <source>
        <dbReference type="ARBA" id="ARBA00023155"/>
    </source>
</evidence>
<keyword evidence="4" id="KW-0238">DNA-binding</keyword>
<sequence length="206" mass="21256">MAGHLASDFAFSPPPGGGGDGQGGPEPGWVDPRAWMSFQGPPGGSGIGPGVVLGAEVWGLPSCPPPYDLCGGMAYCAPQVGVGPVPPGGLETPQPEGEAGAGVESNSEGASPDPCAAPAGAAKLDKEKLEPNPEESQDIKALQKDLEQFAKLLKQKRITLGYTQADVGLTLGVLFGKVFSQTTICRFEALQLSFKNMCKLRPLLQK</sequence>
<evidence type="ECO:0000313" key="10">
    <source>
        <dbReference type="EMBL" id="ADR03125.1"/>
    </source>
</evidence>
<evidence type="ECO:0000256" key="2">
    <source>
        <dbReference type="ARBA" id="ARBA00022553"/>
    </source>
</evidence>
<name>E5GB03_BUBBU</name>
<keyword evidence="7" id="KW-0539">Nucleus</keyword>
<evidence type="ECO:0000256" key="8">
    <source>
        <dbReference type="SAM" id="MobiDB-lite"/>
    </source>
</evidence>
<dbReference type="InterPro" id="IPR010982">
    <property type="entry name" value="Lambda_DNA-bd_dom_sf"/>
</dbReference>
<dbReference type="PROSITE" id="PS00035">
    <property type="entry name" value="POU_1"/>
    <property type="match status" value="1"/>
</dbReference>
<dbReference type="GO" id="GO:0000978">
    <property type="term" value="F:RNA polymerase II cis-regulatory region sequence-specific DNA binding"/>
    <property type="evidence" value="ECO:0007669"/>
    <property type="project" value="TreeGrafter"/>
</dbReference>
<dbReference type="GO" id="GO:0005634">
    <property type="term" value="C:nucleus"/>
    <property type="evidence" value="ECO:0007669"/>
    <property type="project" value="UniProtKB-SubCell"/>
</dbReference>
<feature type="region of interest" description="Disordered" evidence="8">
    <location>
        <begin position="1"/>
        <end position="42"/>
    </location>
</feature>
<dbReference type="AlphaFoldDB" id="E5GB03"/>
<dbReference type="PANTHER" id="PTHR11636:SF86">
    <property type="entry name" value="POU DOMAIN, CLASS 5, TRANSCRIPTION FACTOR 1-RELATED"/>
    <property type="match status" value="1"/>
</dbReference>
<dbReference type="PROSITE" id="PS00465">
    <property type="entry name" value="POU_2"/>
    <property type="match status" value="1"/>
</dbReference>
<gene>
    <name evidence="10" type="primary">POU5F1</name>
</gene>
<proteinExistence type="evidence at transcript level"/>
<dbReference type="SMART" id="SM00352">
    <property type="entry name" value="POU"/>
    <property type="match status" value="1"/>
</dbReference>
<evidence type="ECO:0000256" key="1">
    <source>
        <dbReference type="ARBA" id="ARBA00004123"/>
    </source>
</evidence>
<protein>
    <submittedName>
        <fullName evidence="10">Truncated POU class 5 homeobox 1</fullName>
    </submittedName>
</protein>
<feature type="region of interest" description="Disordered" evidence="8">
    <location>
        <begin position="86"/>
        <end position="119"/>
    </location>
</feature>
<dbReference type="PRINTS" id="PR00028">
    <property type="entry name" value="POUDOMAIN"/>
</dbReference>
<keyword evidence="2" id="KW-0597">Phosphoprotein</keyword>
<keyword evidence="6" id="KW-0804">Transcription</keyword>
<dbReference type="PANTHER" id="PTHR11636">
    <property type="entry name" value="POU DOMAIN"/>
    <property type="match status" value="1"/>
</dbReference>
<organism evidence="10">
    <name type="scientific">Bubalus bubalis</name>
    <name type="common">Domestic water buffalo</name>
    <dbReference type="NCBI Taxonomy" id="89462"/>
    <lineage>
        <taxon>Eukaryota</taxon>
        <taxon>Metazoa</taxon>
        <taxon>Chordata</taxon>
        <taxon>Craniata</taxon>
        <taxon>Vertebrata</taxon>
        <taxon>Euteleostomi</taxon>
        <taxon>Mammalia</taxon>
        <taxon>Eutheria</taxon>
        <taxon>Laurasiatheria</taxon>
        <taxon>Artiodactyla</taxon>
        <taxon>Ruminantia</taxon>
        <taxon>Pecora</taxon>
        <taxon>Bovidae</taxon>
        <taxon>Bovinae</taxon>
        <taxon>Bubalus</taxon>
    </lineage>
</organism>
<evidence type="ECO:0000256" key="3">
    <source>
        <dbReference type="ARBA" id="ARBA00023015"/>
    </source>
</evidence>
<feature type="compositionally biased region" description="Gly residues" evidence="8">
    <location>
        <begin position="17"/>
        <end position="26"/>
    </location>
</feature>